<evidence type="ECO:0000313" key="8">
    <source>
        <dbReference type="Proteomes" id="UP000254925"/>
    </source>
</evidence>
<dbReference type="GO" id="GO:0015658">
    <property type="term" value="F:branched-chain amino acid transmembrane transporter activity"/>
    <property type="evidence" value="ECO:0007669"/>
    <property type="project" value="TreeGrafter"/>
</dbReference>
<comment type="caution">
    <text evidence="7">The sequence shown here is derived from an EMBL/GenBank/DDBJ whole genome shotgun (WGS) entry which is preliminary data.</text>
</comment>
<reference evidence="7 8" key="1">
    <citation type="submission" date="2018-07" db="EMBL/GenBank/DDBJ databases">
        <title>Genomic Encyclopedia of Type Strains, Phase IV (KMG-IV): sequencing the most valuable type-strain genomes for metagenomic binning, comparative biology and taxonomic classification.</title>
        <authorList>
            <person name="Goeker M."/>
        </authorList>
    </citation>
    <scope>NUCLEOTIDE SEQUENCE [LARGE SCALE GENOMIC DNA]</scope>
    <source>
        <strain evidence="7 8">DSM 14364</strain>
    </source>
</reference>
<evidence type="ECO:0000256" key="5">
    <source>
        <dbReference type="ARBA" id="ARBA00022970"/>
    </source>
</evidence>
<dbReference type="GO" id="GO:0016887">
    <property type="term" value="F:ATP hydrolysis activity"/>
    <property type="evidence" value="ECO:0007669"/>
    <property type="project" value="InterPro"/>
</dbReference>
<dbReference type="InterPro" id="IPR052156">
    <property type="entry name" value="BCAA_Transport_ATP-bd_LivF"/>
</dbReference>
<dbReference type="OrthoDB" id="7846240at2"/>
<evidence type="ECO:0000259" key="6">
    <source>
        <dbReference type="PROSITE" id="PS50893"/>
    </source>
</evidence>
<dbReference type="SMART" id="SM00382">
    <property type="entry name" value="AAA"/>
    <property type="match status" value="1"/>
</dbReference>
<dbReference type="CDD" id="cd03224">
    <property type="entry name" value="ABC_TM1139_LivF_branched"/>
    <property type="match status" value="1"/>
</dbReference>
<gene>
    <name evidence="7" type="ORF">DES45_11244</name>
</gene>
<dbReference type="GO" id="GO:0015807">
    <property type="term" value="P:L-amino acid transport"/>
    <property type="evidence" value="ECO:0007669"/>
    <property type="project" value="TreeGrafter"/>
</dbReference>
<sequence length="233" mass="25668">MLEVSGLNAFYGDSHILHAVDLTVGSSDRVSILGRNGSGKTTLMKSILNAGPYIHGSISLDHRDLARETSFQRARLGLSLVPEDRRIFPHLTVTDNLLIALAAAGDRAGLDLERVLDTFPMLGPLAARYGSQLSGGQQQMVAVARGVMPRPRFLLLDEPTEGLAPVIVRQLAQSVAKLCNEFKIGLLLSEQNIWFARFCTQYVHIIESGRIVFSGSWDEFESRPDVKHRYLAV</sequence>
<comment type="similarity">
    <text evidence="1">Belongs to the ABC transporter superfamily.</text>
</comment>
<dbReference type="PROSITE" id="PS00211">
    <property type="entry name" value="ABC_TRANSPORTER_1"/>
    <property type="match status" value="1"/>
</dbReference>
<dbReference type="PROSITE" id="PS50893">
    <property type="entry name" value="ABC_TRANSPORTER_2"/>
    <property type="match status" value="1"/>
</dbReference>
<keyword evidence="8" id="KW-1185">Reference proteome</keyword>
<dbReference type="SUPFAM" id="SSF52540">
    <property type="entry name" value="P-loop containing nucleoside triphosphate hydrolases"/>
    <property type="match status" value="1"/>
</dbReference>
<dbReference type="InterPro" id="IPR003593">
    <property type="entry name" value="AAA+_ATPase"/>
</dbReference>
<keyword evidence="4 7" id="KW-0067">ATP-binding</keyword>
<dbReference type="InterPro" id="IPR027417">
    <property type="entry name" value="P-loop_NTPase"/>
</dbReference>
<feature type="domain" description="ABC transporter" evidence="6">
    <location>
        <begin position="2"/>
        <end position="233"/>
    </location>
</feature>
<evidence type="ECO:0000256" key="4">
    <source>
        <dbReference type="ARBA" id="ARBA00022840"/>
    </source>
</evidence>
<evidence type="ECO:0000256" key="1">
    <source>
        <dbReference type="ARBA" id="ARBA00005417"/>
    </source>
</evidence>
<evidence type="ECO:0000256" key="3">
    <source>
        <dbReference type="ARBA" id="ARBA00022741"/>
    </source>
</evidence>
<protein>
    <submittedName>
        <fullName evidence="7">Branched-chain amino acid transport system ATP-binding protein</fullName>
    </submittedName>
</protein>
<dbReference type="PANTHER" id="PTHR43820:SF4">
    <property type="entry name" value="HIGH-AFFINITY BRANCHED-CHAIN AMINO ACID TRANSPORT ATP-BINDING PROTEIN LIVF"/>
    <property type="match status" value="1"/>
</dbReference>
<dbReference type="Proteomes" id="UP000254925">
    <property type="component" value="Unassembled WGS sequence"/>
</dbReference>
<evidence type="ECO:0000256" key="2">
    <source>
        <dbReference type="ARBA" id="ARBA00022448"/>
    </source>
</evidence>
<dbReference type="GO" id="GO:0005524">
    <property type="term" value="F:ATP binding"/>
    <property type="evidence" value="ECO:0007669"/>
    <property type="project" value="UniProtKB-KW"/>
</dbReference>
<dbReference type="InterPro" id="IPR017871">
    <property type="entry name" value="ABC_transporter-like_CS"/>
</dbReference>
<dbReference type="PANTHER" id="PTHR43820">
    <property type="entry name" value="HIGH-AFFINITY BRANCHED-CHAIN AMINO ACID TRANSPORT ATP-BINDING PROTEIN LIVF"/>
    <property type="match status" value="1"/>
</dbReference>
<proteinExistence type="inferred from homology"/>
<dbReference type="AlphaFoldDB" id="A0A370HAL7"/>
<dbReference type="RefSeq" id="WP_114772493.1">
    <property type="nucleotide sequence ID" value="NZ_QQBB01000012.1"/>
</dbReference>
<dbReference type="EMBL" id="QQBB01000012">
    <property type="protein sequence ID" value="RDI53840.1"/>
    <property type="molecule type" value="Genomic_DNA"/>
</dbReference>
<dbReference type="Pfam" id="PF00005">
    <property type="entry name" value="ABC_tran"/>
    <property type="match status" value="1"/>
</dbReference>
<organism evidence="7 8">
    <name type="scientific">Microvirga subterranea</name>
    <dbReference type="NCBI Taxonomy" id="186651"/>
    <lineage>
        <taxon>Bacteria</taxon>
        <taxon>Pseudomonadati</taxon>
        <taxon>Pseudomonadota</taxon>
        <taxon>Alphaproteobacteria</taxon>
        <taxon>Hyphomicrobiales</taxon>
        <taxon>Methylobacteriaceae</taxon>
        <taxon>Microvirga</taxon>
    </lineage>
</organism>
<evidence type="ECO:0000313" key="7">
    <source>
        <dbReference type="EMBL" id="RDI53840.1"/>
    </source>
</evidence>
<keyword evidence="3" id="KW-0547">Nucleotide-binding</keyword>
<keyword evidence="5" id="KW-0029">Amino-acid transport</keyword>
<keyword evidence="2" id="KW-0813">Transport</keyword>
<dbReference type="Gene3D" id="3.40.50.300">
    <property type="entry name" value="P-loop containing nucleotide triphosphate hydrolases"/>
    <property type="match status" value="1"/>
</dbReference>
<dbReference type="InterPro" id="IPR003439">
    <property type="entry name" value="ABC_transporter-like_ATP-bd"/>
</dbReference>
<accession>A0A370HAL7</accession>
<name>A0A370HAL7_9HYPH</name>